<comment type="caution">
    <text evidence="1">The sequence shown here is derived from an EMBL/GenBank/DDBJ whole genome shotgun (WGS) entry which is preliminary data.</text>
</comment>
<name>A0ACB8UN36_9EURO</name>
<organism evidence="1">
    <name type="scientific">Ophidiomyces ophidiicola</name>
    <dbReference type="NCBI Taxonomy" id="1387563"/>
    <lineage>
        <taxon>Eukaryota</taxon>
        <taxon>Fungi</taxon>
        <taxon>Dikarya</taxon>
        <taxon>Ascomycota</taxon>
        <taxon>Pezizomycotina</taxon>
        <taxon>Eurotiomycetes</taxon>
        <taxon>Eurotiomycetidae</taxon>
        <taxon>Onygenales</taxon>
        <taxon>Onygenaceae</taxon>
        <taxon>Ophidiomyces</taxon>
    </lineage>
</organism>
<sequence length="453" mass="49452">MESLGPHQPQPDSQDHTRRTPQPATSDNTDDEKLDDENRDSGSALGIGAAAFSVETSQQSAVDPCDTDSFTHHLGSTSNLRRTWHLVPPNADSESVSTEIQNTGSREAPVPNILGSSSSTVPTDANPGATNRTTDDDDNEDQKDKKESLPPDDGMRSLRQRIHAIRASDASGEEKAQQIHKIMNESHSAHTRHTIGFCAEGPSTHQFTSRDGSPSGKDSFSPRSLSGLNTSGRPYYLTKEDYAPTYAPVDVLSEDDDGHQGAGRPNLEKAPELGCKHYKRNVKLQCYACKKCCDSYNTTEIRVYNENSDTLPPSGATLSNRSLARSIPGVDGPSGSLTAGTQQSRSLNARSVSPTVSNYFGLSRRRESIWTNPSQPGAGNSAEDNEYRENSANTSFWPVSTLRRATWNLLGSSWRSESGEDEAIDFEEDADDEQEDEDEDEETGDIIDIFGHR</sequence>
<accession>A0ACB8UN36</accession>
<proteinExistence type="predicted"/>
<reference evidence="1" key="1">
    <citation type="journal article" date="2022" name="bioRxiv">
        <title>Population genetic analysis of Ophidiomyces ophidiicola, the causative agent of snake fungal disease, indicates recent introductions to the USA.</title>
        <authorList>
            <person name="Ladner J.T."/>
            <person name="Palmer J.M."/>
            <person name="Ettinger C.L."/>
            <person name="Stajich J.E."/>
            <person name="Farrell T.M."/>
            <person name="Glorioso B.M."/>
            <person name="Lawson B."/>
            <person name="Price S.J."/>
            <person name="Stengle A.G."/>
            <person name="Grear D.A."/>
            <person name="Lorch J.M."/>
        </authorList>
    </citation>
    <scope>NUCLEOTIDE SEQUENCE</scope>
    <source>
        <strain evidence="1">NWHC 24266-5</strain>
    </source>
</reference>
<protein>
    <submittedName>
        <fullName evidence="1">Uncharacterized protein</fullName>
    </submittedName>
</protein>
<dbReference type="EMBL" id="JALBCA010000196">
    <property type="protein sequence ID" value="KAI2381616.1"/>
    <property type="molecule type" value="Genomic_DNA"/>
</dbReference>
<gene>
    <name evidence="1" type="ORF">LOY88_006721</name>
</gene>
<evidence type="ECO:0000313" key="1">
    <source>
        <dbReference type="EMBL" id="KAI2381616.1"/>
    </source>
</evidence>